<gene>
    <name evidence="1" type="ORF">DFP77_10478</name>
</gene>
<dbReference type="Proteomes" id="UP000253506">
    <property type="component" value="Unassembled WGS sequence"/>
</dbReference>
<sequence>MSFNDWGVSYSAISFAERALGGHDKVASFVRTKDILFTITHINGETIYMLLVDEYCLGLAAIHRARNEFPEADYIVTCANWNGYTREAKEYGDENNLGIFNIGEFFGALNWTNPKTYYQKDRDGNRIYAYKVA</sequence>
<organism evidence="1 2">
    <name type="scientific">Marinomonas foliarum</name>
    <dbReference type="NCBI Taxonomy" id="491950"/>
    <lineage>
        <taxon>Bacteria</taxon>
        <taxon>Pseudomonadati</taxon>
        <taxon>Pseudomonadota</taxon>
        <taxon>Gammaproteobacteria</taxon>
        <taxon>Oceanospirillales</taxon>
        <taxon>Oceanospirillaceae</taxon>
        <taxon>Marinomonas</taxon>
    </lineage>
</organism>
<comment type="caution">
    <text evidence="1">The sequence shown here is derived from an EMBL/GenBank/DDBJ whole genome shotgun (WGS) entry which is preliminary data.</text>
</comment>
<proteinExistence type="predicted"/>
<dbReference type="EMBL" id="QPJQ01000004">
    <property type="protein sequence ID" value="RCX07717.1"/>
    <property type="molecule type" value="Genomic_DNA"/>
</dbReference>
<dbReference type="AlphaFoldDB" id="A0A369AHU3"/>
<protein>
    <submittedName>
        <fullName evidence="1">Uncharacterized protein</fullName>
    </submittedName>
</protein>
<dbReference type="RefSeq" id="WP_114410858.1">
    <property type="nucleotide sequence ID" value="NZ_QPJQ01000004.1"/>
</dbReference>
<dbReference type="OrthoDB" id="9795247at2"/>
<accession>A0A369AHU3</accession>
<reference evidence="1 2" key="1">
    <citation type="submission" date="2018-07" db="EMBL/GenBank/DDBJ databases">
        <title>Genomic Encyclopedia of Type Strains, Phase III (KMG-III): the genomes of soil and plant-associated and newly described type strains.</title>
        <authorList>
            <person name="Whitman W."/>
        </authorList>
    </citation>
    <scope>NUCLEOTIDE SEQUENCE [LARGE SCALE GENOMIC DNA]</scope>
    <source>
        <strain evidence="1 2">CECT 7731</strain>
    </source>
</reference>
<name>A0A369AHU3_9GAMM</name>
<evidence type="ECO:0000313" key="2">
    <source>
        <dbReference type="Proteomes" id="UP000253506"/>
    </source>
</evidence>
<evidence type="ECO:0000313" key="1">
    <source>
        <dbReference type="EMBL" id="RCX07717.1"/>
    </source>
</evidence>